<dbReference type="Proteomes" id="UP000594205">
    <property type="component" value="Chromosome"/>
</dbReference>
<organism evidence="2 3">
    <name type="scientific">Streptomyces ferrugineus</name>
    <dbReference type="NCBI Taxonomy" id="1413221"/>
    <lineage>
        <taxon>Bacteria</taxon>
        <taxon>Bacillati</taxon>
        <taxon>Actinomycetota</taxon>
        <taxon>Actinomycetes</taxon>
        <taxon>Kitasatosporales</taxon>
        <taxon>Streptomycetaceae</taxon>
        <taxon>Streptomyces</taxon>
    </lineage>
</organism>
<name>A0A7M2SMW9_9ACTN</name>
<gene>
    <name evidence="2" type="ORF">IM697_43820</name>
</gene>
<keyword evidence="1" id="KW-1133">Transmembrane helix</keyword>
<feature type="transmembrane region" description="Helical" evidence="1">
    <location>
        <begin position="20"/>
        <end position="38"/>
    </location>
</feature>
<evidence type="ECO:0000256" key="1">
    <source>
        <dbReference type="SAM" id="Phobius"/>
    </source>
</evidence>
<keyword evidence="1" id="KW-0472">Membrane</keyword>
<evidence type="ECO:0000313" key="2">
    <source>
        <dbReference type="EMBL" id="QOV36808.1"/>
    </source>
</evidence>
<dbReference type="RefSeq" id="WP_194043215.1">
    <property type="nucleotide sequence ID" value="NZ_CP063373.1"/>
</dbReference>
<reference evidence="2 3" key="1">
    <citation type="submission" date="2020-10" db="EMBL/GenBank/DDBJ databases">
        <title>Streptomyces ferrugineus complate genome analysis.</title>
        <authorList>
            <person name="Anwar N."/>
        </authorList>
    </citation>
    <scope>NUCLEOTIDE SEQUENCE [LARGE SCALE GENOMIC DNA]</scope>
    <source>
        <strain evidence="2 3">CCTCC AA2014009</strain>
    </source>
</reference>
<evidence type="ECO:0000313" key="3">
    <source>
        <dbReference type="Proteomes" id="UP000594205"/>
    </source>
</evidence>
<proteinExistence type="predicted"/>
<sequence length="54" mass="5427">MSATRPPEAALATTATFTYGYATLALLIALGPALTLAARRGAAPGAVAERPGER</sequence>
<keyword evidence="1" id="KW-0812">Transmembrane</keyword>
<accession>A0A7M2SMW9</accession>
<keyword evidence="3" id="KW-1185">Reference proteome</keyword>
<dbReference type="AlphaFoldDB" id="A0A7M2SMW9"/>
<dbReference type="EMBL" id="CP063373">
    <property type="protein sequence ID" value="QOV36808.1"/>
    <property type="molecule type" value="Genomic_DNA"/>
</dbReference>
<protein>
    <submittedName>
        <fullName evidence="2">Uncharacterized protein</fullName>
    </submittedName>
</protein>
<dbReference type="KEGG" id="sfeu:IM697_43820"/>